<dbReference type="Pfam" id="PF00550">
    <property type="entry name" value="PP-binding"/>
    <property type="match status" value="1"/>
</dbReference>
<dbReference type="EMBL" id="SMJW01000055">
    <property type="protein sequence ID" value="TDC16150.1"/>
    <property type="molecule type" value="Genomic_DNA"/>
</dbReference>
<proteinExistence type="predicted"/>
<sequence length="80" mass="8587">MTPLQARELAARSLEKVAPDIDAAQVGGDVDLRADLGLDSLDFLGFVEALTEGSGVRIDEDDYPELFTLDGCAAYLARRS</sequence>
<dbReference type="PROSITE" id="PS50075">
    <property type="entry name" value="CARRIER"/>
    <property type="match status" value="1"/>
</dbReference>
<dbReference type="Gene3D" id="1.10.1200.10">
    <property type="entry name" value="ACP-like"/>
    <property type="match status" value="1"/>
</dbReference>
<reference evidence="2 3" key="1">
    <citation type="submission" date="2019-03" db="EMBL/GenBank/DDBJ databases">
        <title>Draft genome sequences of novel Actinobacteria.</title>
        <authorList>
            <person name="Sahin N."/>
            <person name="Ay H."/>
            <person name="Saygin H."/>
        </authorList>
    </citation>
    <scope>NUCLEOTIDE SEQUENCE [LARGE SCALE GENOMIC DNA]</scope>
    <source>
        <strain evidence="2 3">DSM 45347</strain>
    </source>
</reference>
<dbReference type="Proteomes" id="UP000295431">
    <property type="component" value="Unassembled WGS sequence"/>
</dbReference>
<keyword evidence="3" id="KW-1185">Reference proteome</keyword>
<protein>
    <submittedName>
        <fullName evidence="2">Acyl carrier protein</fullName>
    </submittedName>
</protein>
<name>A0A4R4P5T8_9ACTN</name>
<comment type="caution">
    <text evidence="2">The sequence shown here is derived from an EMBL/GenBank/DDBJ whole genome shotgun (WGS) entry which is preliminary data.</text>
</comment>
<evidence type="ECO:0000313" key="2">
    <source>
        <dbReference type="EMBL" id="TDC16150.1"/>
    </source>
</evidence>
<dbReference type="OrthoDB" id="9810922at2"/>
<evidence type="ECO:0000313" key="3">
    <source>
        <dbReference type="Proteomes" id="UP000295431"/>
    </source>
</evidence>
<evidence type="ECO:0000259" key="1">
    <source>
        <dbReference type="PROSITE" id="PS50075"/>
    </source>
</evidence>
<dbReference type="RefSeq" id="WP_131939397.1">
    <property type="nucleotide sequence ID" value="NZ_BAAAMX010000065.1"/>
</dbReference>
<feature type="domain" description="Carrier" evidence="1">
    <location>
        <begin position="1"/>
        <end position="80"/>
    </location>
</feature>
<accession>A0A4R4P5T8</accession>
<organism evidence="2 3">
    <name type="scientific">Actinomadura bangladeshensis</name>
    <dbReference type="NCBI Taxonomy" id="453573"/>
    <lineage>
        <taxon>Bacteria</taxon>
        <taxon>Bacillati</taxon>
        <taxon>Actinomycetota</taxon>
        <taxon>Actinomycetes</taxon>
        <taxon>Streptosporangiales</taxon>
        <taxon>Thermomonosporaceae</taxon>
        <taxon>Actinomadura</taxon>
    </lineage>
</organism>
<dbReference type="SUPFAM" id="SSF47336">
    <property type="entry name" value="ACP-like"/>
    <property type="match status" value="1"/>
</dbReference>
<dbReference type="InterPro" id="IPR036736">
    <property type="entry name" value="ACP-like_sf"/>
</dbReference>
<dbReference type="AlphaFoldDB" id="A0A4R4P5T8"/>
<dbReference type="InterPro" id="IPR009081">
    <property type="entry name" value="PP-bd_ACP"/>
</dbReference>
<gene>
    <name evidence="2" type="ORF">E1284_13460</name>
</gene>